<dbReference type="Pfam" id="PF00107">
    <property type="entry name" value="ADH_zinc_N"/>
    <property type="match status" value="1"/>
</dbReference>
<evidence type="ECO:0000259" key="1">
    <source>
        <dbReference type="SMART" id="SM00829"/>
    </source>
</evidence>
<dbReference type="PANTHER" id="PTHR43677">
    <property type="entry name" value="SHORT-CHAIN DEHYDROGENASE/REDUCTASE"/>
    <property type="match status" value="1"/>
</dbReference>
<dbReference type="InterPro" id="IPR036291">
    <property type="entry name" value="NAD(P)-bd_dom_sf"/>
</dbReference>
<dbReference type="PANTHER" id="PTHR43677:SF11">
    <property type="entry name" value="ZINC-CONTAINING ALCOHOL DEHYDROGENASE"/>
    <property type="match status" value="1"/>
</dbReference>
<organism evidence="2 3">
    <name type="scientific">Asanoa ferruginea</name>
    <dbReference type="NCBI Taxonomy" id="53367"/>
    <lineage>
        <taxon>Bacteria</taxon>
        <taxon>Bacillati</taxon>
        <taxon>Actinomycetota</taxon>
        <taxon>Actinomycetes</taxon>
        <taxon>Micromonosporales</taxon>
        <taxon>Micromonosporaceae</taxon>
        <taxon>Asanoa</taxon>
    </lineage>
</organism>
<keyword evidence="3" id="KW-1185">Reference proteome</keyword>
<dbReference type="InterPro" id="IPR051397">
    <property type="entry name" value="Zn-ADH-like_protein"/>
</dbReference>
<protein>
    <submittedName>
        <fullName evidence="2">NADPH2:quinone reductase</fullName>
    </submittedName>
</protein>
<dbReference type="Proteomes" id="UP000256913">
    <property type="component" value="Unassembled WGS sequence"/>
</dbReference>
<dbReference type="InterPro" id="IPR011032">
    <property type="entry name" value="GroES-like_sf"/>
</dbReference>
<dbReference type="Gene3D" id="3.90.180.10">
    <property type="entry name" value="Medium-chain alcohol dehydrogenases, catalytic domain"/>
    <property type="match status" value="2"/>
</dbReference>
<evidence type="ECO:0000313" key="2">
    <source>
        <dbReference type="EMBL" id="REG02301.1"/>
    </source>
</evidence>
<comment type="caution">
    <text evidence="2">The sequence shown here is derived from an EMBL/GenBank/DDBJ whole genome shotgun (WGS) entry which is preliminary data.</text>
</comment>
<gene>
    <name evidence="2" type="ORF">DFJ67_8395</name>
</gene>
<dbReference type="OrthoDB" id="9787435at2"/>
<feature type="domain" description="Enoyl reductase (ER)" evidence="1">
    <location>
        <begin position="11"/>
        <end position="314"/>
    </location>
</feature>
<dbReference type="RefSeq" id="WP_116075176.1">
    <property type="nucleotide sequence ID" value="NZ_BONB01000005.1"/>
</dbReference>
<reference evidence="2 3" key="1">
    <citation type="submission" date="2018-08" db="EMBL/GenBank/DDBJ databases">
        <title>Sequencing the genomes of 1000 actinobacteria strains.</title>
        <authorList>
            <person name="Klenk H.-P."/>
        </authorList>
    </citation>
    <scope>NUCLEOTIDE SEQUENCE [LARGE SCALE GENOMIC DNA]</scope>
    <source>
        <strain evidence="2 3">DSM 44099</strain>
    </source>
</reference>
<dbReference type="InterPro" id="IPR013149">
    <property type="entry name" value="ADH-like_C"/>
</dbReference>
<proteinExistence type="predicted"/>
<dbReference type="SUPFAM" id="SSF50129">
    <property type="entry name" value="GroES-like"/>
    <property type="match status" value="1"/>
</dbReference>
<dbReference type="InterPro" id="IPR020843">
    <property type="entry name" value="ER"/>
</dbReference>
<dbReference type="EMBL" id="QUMQ01000001">
    <property type="protein sequence ID" value="REG02301.1"/>
    <property type="molecule type" value="Genomic_DNA"/>
</dbReference>
<accession>A0A3E0A6X2</accession>
<dbReference type="SUPFAM" id="SSF51735">
    <property type="entry name" value="NAD(P)-binding Rossmann-fold domains"/>
    <property type="match status" value="1"/>
</dbReference>
<name>A0A3E0A6X2_9ACTN</name>
<sequence>MKAAVVDRQGGVPAYRDVPDPQVGDGEVLVTVAAVAVENVDKAIVAGTHYTAAAFQSALPAIPCFDGIGHLPDGTTVGFGGLKPPHGALAEHVVVPAAYTVPIPDGIEPPTAAALSSAITAMCMRTAGGLTAGETVLVQGATGVAGRLAVQVARLLGAGRIVATGRDDAALKEVGADAVINTAVDDEQLVRAFRENAGEGYDVVVDYLWGRPTELLARALVPDTFAFAKPTRLVQIGESAGADIRLTGDALRTSGLEIYGGARNAATTMPAAYQQVVDWVRAGALTIPITTMPLSQITEAWSRTDLRGRRLVIVPD</sequence>
<evidence type="ECO:0000313" key="3">
    <source>
        <dbReference type="Proteomes" id="UP000256913"/>
    </source>
</evidence>
<dbReference type="SMART" id="SM00829">
    <property type="entry name" value="PKS_ER"/>
    <property type="match status" value="1"/>
</dbReference>
<dbReference type="AlphaFoldDB" id="A0A3E0A6X2"/>
<dbReference type="Gene3D" id="3.40.50.720">
    <property type="entry name" value="NAD(P)-binding Rossmann-like Domain"/>
    <property type="match status" value="1"/>
</dbReference>
<dbReference type="GO" id="GO:0016491">
    <property type="term" value="F:oxidoreductase activity"/>
    <property type="evidence" value="ECO:0007669"/>
    <property type="project" value="InterPro"/>
</dbReference>